<evidence type="ECO:0000313" key="2">
    <source>
        <dbReference type="Proteomes" id="UP001597521"/>
    </source>
</evidence>
<dbReference type="Pfam" id="PF06233">
    <property type="entry name" value="Usg"/>
    <property type="match status" value="1"/>
</dbReference>
<evidence type="ECO:0000313" key="1">
    <source>
        <dbReference type="EMBL" id="MFD2649428.1"/>
    </source>
</evidence>
<dbReference type="InterPro" id="IPR009354">
    <property type="entry name" value="Usg"/>
</dbReference>
<dbReference type="Proteomes" id="UP001597521">
    <property type="component" value="Unassembled WGS sequence"/>
</dbReference>
<comment type="caution">
    <text evidence="1">The sequence shown here is derived from an EMBL/GenBank/DDBJ whole genome shotgun (WGS) entry which is preliminary data.</text>
</comment>
<keyword evidence="2" id="KW-1185">Reference proteome</keyword>
<proteinExistence type="predicted"/>
<protein>
    <submittedName>
        <fullName evidence="1">Usg protein</fullName>
    </submittedName>
</protein>
<name>A0ABW5QP46_9HYPH</name>
<sequence>MTDRAFLKQMAGYGLTTAQIHYHLPDQPSLLQLFVWQEYDLAPQFPELKAFLDFWSREIEGKLHSVTVAHAGLIRPAEFRNAAGLVTLH</sequence>
<gene>
    <name evidence="1" type="ORF">ACFSX5_16700</name>
</gene>
<reference evidence="2" key="1">
    <citation type="journal article" date="2019" name="Int. J. Syst. Evol. Microbiol.">
        <title>The Global Catalogue of Microorganisms (GCM) 10K type strain sequencing project: providing services to taxonomists for standard genome sequencing and annotation.</title>
        <authorList>
            <consortium name="The Broad Institute Genomics Platform"/>
            <consortium name="The Broad Institute Genome Sequencing Center for Infectious Disease"/>
            <person name="Wu L."/>
            <person name="Ma J."/>
        </authorList>
    </citation>
    <scope>NUCLEOTIDE SEQUENCE [LARGE SCALE GENOMIC DNA]</scope>
    <source>
        <strain evidence="2">CCM 7427</strain>
    </source>
</reference>
<accession>A0ABW5QP46</accession>
<organism evidence="1 2">
    <name type="scientific">Devosia albogilva</name>
    <dbReference type="NCBI Taxonomy" id="429726"/>
    <lineage>
        <taxon>Bacteria</taxon>
        <taxon>Pseudomonadati</taxon>
        <taxon>Pseudomonadota</taxon>
        <taxon>Alphaproteobacteria</taxon>
        <taxon>Hyphomicrobiales</taxon>
        <taxon>Devosiaceae</taxon>
        <taxon>Devosia</taxon>
    </lineage>
</organism>
<dbReference type="RefSeq" id="WP_386834964.1">
    <property type="nucleotide sequence ID" value="NZ_JBHUNP010000001.1"/>
</dbReference>
<dbReference type="EMBL" id="JBHUNP010000001">
    <property type="protein sequence ID" value="MFD2649428.1"/>
    <property type="molecule type" value="Genomic_DNA"/>
</dbReference>